<protein>
    <submittedName>
        <fullName evidence="4">Uncharacterized protein</fullName>
    </submittedName>
</protein>
<dbReference type="EMBL" id="CAUOFW020007613">
    <property type="protein sequence ID" value="CAK9179914.1"/>
    <property type="molecule type" value="Genomic_DNA"/>
</dbReference>
<dbReference type="AlphaFoldDB" id="A0ABC8UFW7"/>
<dbReference type="InterPro" id="IPR036770">
    <property type="entry name" value="Ankyrin_rpt-contain_sf"/>
</dbReference>
<dbReference type="PANTHER" id="PTHR24186">
    <property type="entry name" value="PROTEIN PHOSPHATASE 1 REGULATORY SUBUNIT"/>
    <property type="match status" value="1"/>
</dbReference>
<dbReference type="SMART" id="SM00248">
    <property type="entry name" value="ANK"/>
    <property type="match status" value="2"/>
</dbReference>
<dbReference type="SUPFAM" id="SSF48403">
    <property type="entry name" value="Ankyrin repeat"/>
    <property type="match status" value="1"/>
</dbReference>
<comment type="caution">
    <text evidence="4">The sequence shown here is derived from an EMBL/GenBank/DDBJ whole genome shotgun (WGS) entry which is preliminary data.</text>
</comment>
<evidence type="ECO:0000313" key="5">
    <source>
        <dbReference type="Proteomes" id="UP001642360"/>
    </source>
</evidence>
<keyword evidence="2 3" id="KW-0040">ANK repeat</keyword>
<reference evidence="4 5" key="1">
    <citation type="submission" date="2024-02" db="EMBL/GenBank/DDBJ databases">
        <authorList>
            <person name="Vignale AGUSTIN F."/>
            <person name="Sosa J E."/>
            <person name="Modenutti C."/>
        </authorList>
    </citation>
    <scope>NUCLEOTIDE SEQUENCE [LARGE SCALE GENOMIC DNA]</scope>
</reference>
<accession>A0ABC8UFW7</accession>
<keyword evidence="1" id="KW-0677">Repeat</keyword>
<name>A0ABC8UFW7_9AQUA</name>
<organism evidence="4 5">
    <name type="scientific">Ilex paraguariensis</name>
    <name type="common">yerba mate</name>
    <dbReference type="NCBI Taxonomy" id="185542"/>
    <lineage>
        <taxon>Eukaryota</taxon>
        <taxon>Viridiplantae</taxon>
        <taxon>Streptophyta</taxon>
        <taxon>Embryophyta</taxon>
        <taxon>Tracheophyta</taxon>
        <taxon>Spermatophyta</taxon>
        <taxon>Magnoliopsida</taxon>
        <taxon>eudicotyledons</taxon>
        <taxon>Gunneridae</taxon>
        <taxon>Pentapetalae</taxon>
        <taxon>asterids</taxon>
        <taxon>campanulids</taxon>
        <taxon>Aquifoliales</taxon>
        <taxon>Aquifoliaceae</taxon>
        <taxon>Ilex</taxon>
    </lineage>
</organism>
<proteinExistence type="predicted"/>
<keyword evidence="5" id="KW-1185">Reference proteome</keyword>
<dbReference type="PANTHER" id="PTHR24186:SF37">
    <property type="entry name" value="PGG DOMAIN-CONTAINING PROTEIN"/>
    <property type="match status" value="1"/>
</dbReference>
<evidence type="ECO:0000256" key="3">
    <source>
        <dbReference type="PROSITE-ProRule" id="PRU00023"/>
    </source>
</evidence>
<evidence type="ECO:0000313" key="4">
    <source>
        <dbReference type="EMBL" id="CAK9179914.1"/>
    </source>
</evidence>
<dbReference type="PROSITE" id="PS50297">
    <property type="entry name" value="ANK_REP_REGION"/>
    <property type="match status" value="1"/>
</dbReference>
<gene>
    <name evidence="4" type="ORF">ILEXP_LOCUS49861</name>
</gene>
<feature type="repeat" description="ANK" evidence="3">
    <location>
        <begin position="59"/>
        <end position="82"/>
    </location>
</feature>
<dbReference type="Pfam" id="PF12796">
    <property type="entry name" value="Ank_2"/>
    <property type="match status" value="1"/>
</dbReference>
<sequence>MKGRHEVIPHLVQACPESTRVKAEEGETILHLCVKHSRLMSVVELLSDYMEFVHSKDNNGNTILHLAAMLQQEETIKFLLSKTGVREKVNSTNGNGFTAVDVLEHCPRDLKGMKIQDIMLEAGVQRARGLQADLAPASVNFPKNTRARTSSQNISLRSMAINGICLVGDSLE</sequence>
<evidence type="ECO:0000256" key="1">
    <source>
        <dbReference type="ARBA" id="ARBA00022737"/>
    </source>
</evidence>
<evidence type="ECO:0000256" key="2">
    <source>
        <dbReference type="ARBA" id="ARBA00023043"/>
    </source>
</evidence>
<dbReference type="PROSITE" id="PS50088">
    <property type="entry name" value="ANK_REPEAT"/>
    <property type="match status" value="1"/>
</dbReference>
<dbReference type="InterPro" id="IPR002110">
    <property type="entry name" value="Ankyrin_rpt"/>
</dbReference>
<dbReference type="Proteomes" id="UP001642360">
    <property type="component" value="Unassembled WGS sequence"/>
</dbReference>
<dbReference type="Gene3D" id="1.25.40.20">
    <property type="entry name" value="Ankyrin repeat-containing domain"/>
    <property type="match status" value="1"/>
</dbReference>